<evidence type="ECO:0000256" key="2">
    <source>
        <dbReference type="ARBA" id="ARBA00023239"/>
    </source>
</evidence>
<keyword evidence="1" id="KW-0479">Metal-binding</keyword>
<organism evidence="3 4">
    <name type="scientific">Microlunatus elymi</name>
    <dbReference type="NCBI Taxonomy" id="2596828"/>
    <lineage>
        <taxon>Bacteria</taxon>
        <taxon>Bacillati</taxon>
        <taxon>Actinomycetota</taxon>
        <taxon>Actinomycetes</taxon>
        <taxon>Propionibacteriales</taxon>
        <taxon>Propionibacteriaceae</taxon>
        <taxon>Microlunatus</taxon>
    </lineage>
</organism>
<evidence type="ECO:0000256" key="1">
    <source>
        <dbReference type="ARBA" id="ARBA00022723"/>
    </source>
</evidence>
<dbReference type="OrthoDB" id="482456at2"/>
<dbReference type="InterPro" id="IPR050963">
    <property type="entry name" value="Sirohydro_Cobaltochel/CbiX"/>
</dbReference>
<proteinExistence type="predicted"/>
<reference evidence="3 4" key="1">
    <citation type="submission" date="2019-07" db="EMBL/GenBank/DDBJ databases">
        <title>Microlunatus dokdonensis sp. nov. isolated from the rhizospheric soil of the wild plant Elymus tsukushiensis.</title>
        <authorList>
            <person name="Ghim S.-Y."/>
            <person name="Hwang Y.-J."/>
            <person name="Son J.-S."/>
            <person name="Shin J.-H."/>
        </authorList>
    </citation>
    <scope>NUCLEOTIDE SEQUENCE [LARGE SCALE GENOMIC DNA]</scope>
    <source>
        <strain evidence="3 4">KUDC0627</strain>
    </source>
</reference>
<keyword evidence="4" id="KW-1185">Reference proteome</keyword>
<dbReference type="AlphaFoldDB" id="A0A516PWA9"/>
<dbReference type="CDD" id="cd03416">
    <property type="entry name" value="CbiX_SirB_N"/>
    <property type="match status" value="1"/>
</dbReference>
<dbReference type="InterPro" id="IPR002762">
    <property type="entry name" value="CbiX-like"/>
</dbReference>
<dbReference type="Gene3D" id="3.40.50.1400">
    <property type="match status" value="2"/>
</dbReference>
<accession>A0A516PWA9</accession>
<dbReference type="KEGG" id="mik:FOE78_05690"/>
<dbReference type="Pfam" id="PF01903">
    <property type="entry name" value="CbiX"/>
    <property type="match status" value="1"/>
</dbReference>
<evidence type="ECO:0000313" key="3">
    <source>
        <dbReference type="EMBL" id="QDP95464.1"/>
    </source>
</evidence>
<evidence type="ECO:0000313" key="4">
    <source>
        <dbReference type="Proteomes" id="UP000319263"/>
    </source>
</evidence>
<keyword evidence="2" id="KW-0456">Lyase</keyword>
<name>A0A516PWA9_9ACTN</name>
<protein>
    <submittedName>
        <fullName evidence="3">Sirohydrochlorin chelatase</fullName>
    </submittedName>
</protein>
<dbReference type="EMBL" id="CP041692">
    <property type="protein sequence ID" value="QDP95464.1"/>
    <property type="molecule type" value="Genomic_DNA"/>
</dbReference>
<dbReference type="SUPFAM" id="SSF53800">
    <property type="entry name" value="Chelatase"/>
    <property type="match status" value="1"/>
</dbReference>
<dbReference type="Proteomes" id="UP000319263">
    <property type="component" value="Chromosome"/>
</dbReference>
<dbReference type="PANTHER" id="PTHR33542:SF5">
    <property type="entry name" value="FERROCHELATASE CHE1"/>
    <property type="match status" value="1"/>
</dbReference>
<sequence>MLPTGARDQRVPVVLLAHGSRHPQGVASIDRLRAGVEAVGLPARTAYLDLNEPDIEAAAAALKADGCGRAIVVPLLFTPAFHARTDAPAAIAAARHSTGVELIVADILGTGDELLPLLASAAEAAGIPDDGAVLLGSVGSSRAEANAAVEDLGRRLASLRGGPVRTAFATCAPRAVDALLTGPELAGVVSLFVGQGLLLDKITQAAEARGIPTTVPLETALVPLILDRYAAVGC</sequence>
<dbReference type="PANTHER" id="PTHR33542">
    <property type="entry name" value="SIROHYDROCHLORIN FERROCHELATASE, CHLOROPLASTIC"/>
    <property type="match status" value="1"/>
</dbReference>
<dbReference type="GO" id="GO:0016829">
    <property type="term" value="F:lyase activity"/>
    <property type="evidence" value="ECO:0007669"/>
    <property type="project" value="UniProtKB-KW"/>
</dbReference>
<dbReference type="GO" id="GO:0046872">
    <property type="term" value="F:metal ion binding"/>
    <property type="evidence" value="ECO:0007669"/>
    <property type="project" value="UniProtKB-KW"/>
</dbReference>
<gene>
    <name evidence="3" type="ORF">FOE78_05690</name>
</gene>